<dbReference type="InterPro" id="IPR005771">
    <property type="entry name" value="GalU_uridylyltTrfase_bac/arc"/>
</dbReference>
<reference evidence="7 8" key="1">
    <citation type="journal article" date="2015" name="Nature">
        <title>rRNA introns, odd ribosomes, and small enigmatic genomes across a large radiation of phyla.</title>
        <authorList>
            <person name="Brown C.T."/>
            <person name="Hug L.A."/>
            <person name="Thomas B.C."/>
            <person name="Sharon I."/>
            <person name="Castelle C.J."/>
            <person name="Singh A."/>
            <person name="Wilkins M.J."/>
            <person name="Williams K.H."/>
            <person name="Banfield J.F."/>
        </authorList>
    </citation>
    <scope>NUCLEOTIDE SEQUENCE [LARGE SCALE GENOMIC DNA]</scope>
</reference>
<feature type="domain" description="Nucleotidyl transferase" evidence="6">
    <location>
        <begin position="7"/>
        <end position="264"/>
    </location>
</feature>
<evidence type="ECO:0000313" key="8">
    <source>
        <dbReference type="Proteomes" id="UP000034333"/>
    </source>
</evidence>
<dbReference type="PANTHER" id="PTHR43197:SF1">
    <property type="entry name" value="UTP--GLUCOSE-1-PHOSPHATE URIDYLYLTRANSFERASE"/>
    <property type="match status" value="1"/>
</dbReference>
<dbReference type="SUPFAM" id="SSF53448">
    <property type="entry name" value="Nucleotide-diphospho-sugar transferases"/>
    <property type="match status" value="1"/>
</dbReference>
<dbReference type="PATRIC" id="fig|1619036.3.peg.258"/>
<evidence type="ECO:0000259" key="6">
    <source>
        <dbReference type="Pfam" id="PF00483"/>
    </source>
</evidence>
<keyword evidence="4 7" id="KW-0548">Nucleotidyltransferase</keyword>
<comment type="caution">
    <text evidence="7">The sequence shown here is derived from an EMBL/GenBank/DDBJ whole genome shotgun (WGS) entry which is preliminary data.</text>
</comment>
<gene>
    <name evidence="7" type="ORF">US58_C0007G0022</name>
</gene>
<name>A0A0G0KK81_9BACT</name>
<keyword evidence="3 7" id="KW-0808">Transferase</keyword>
<proteinExistence type="inferred from homology"/>
<dbReference type="Pfam" id="PF00483">
    <property type="entry name" value="NTP_transferase"/>
    <property type="match status" value="1"/>
</dbReference>
<dbReference type="AlphaFoldDB" id="A0A0G0KK81"/>
<evidence type="ECO:0000256" key="4">
    <source>
        <dbReference type="ARBA" id="ARBA00022695"/>
    </source>
</evidence>
<comment type="catalytic activity">
    <reaction evidence="5">
        <text>alpha-D-glucose 1-phosphate + UTP + H(+) = UDP-alpha-D-glucose + diphosphate</text>
        <dbReference type="Rhea" id="RHEA:19889"/>
        <dbReference type="ChEBI" id="CHEBI:15378"/>
        <dbReference type="ChEBI" id="CHEBI:33019"/>
        <dbReference type="ChEBI" id="CHEBI:46398"/>
        <dbReference type="ChEBI" id="CHEBI:58601"/>
        <dbReference type="ChEBI" id="CHEBI:58885"/>
        <dbReference type="EC" id="2.7.7.9"/>
    </reaction>
</comment>
<dbReference type="STRING" id="1619036.US58_C0007G0022"/>
<comment type="similarity">
    <text evidence="1">Belongs to the UDPGP type 2 family.</text>
</comment>
<dbReference type="GO" id="GO:0003983">
    <property type="term" value="F:UTP:glucose-1-phosphate uridylyltransferase activity"/>
    <property type="evidence" value="ECO:0007669"/>
    <property type="project" value="UniProtKB-EC"/>
</dbReference>
<evidence type="ECO:0000256" key="2">
    <source>
        <dbReference type="ARBA" id="ARBA00012415"/>
    </source>
</evidence>
<dbReference type="InterPro" id="IPR029044">
    <property type="entry name" value="Nucleotide-diphossugar_trans"/>
</dbReference>
<sequence length="298" mass="33614">MSKVLTAVIPAGGHGTRFLPASKSIPKEMFPIGEKPVIYHVVEEVVKAGITNIIFVVAHHKHSIEDFFSPNEEFEDYLKLQGKKDKTKMLVDISNMAEFTFVYSKPPYGNGAPIAAVEHLIKDEPFVLVWGDEFVINKGVPRVRQCIDAFETYGKSVVSAFEIKEAERRQLYGMAKLKSISKTDDTVQEILDIVEKPKPGKEPSVYATHGAYVLTPKIFEALKHTKPDKKGELWLTDMLDYVQKKEGLIAKIIKDADYLDCGNPLFYLLSQIDYAIKKSDYSEEVFDYVKKLGACKID</sequence>
<dbReference type="InterPro" id="IPR005835">
    <property type="entry name" value="NTP_transferase_dom"/>
</dbReference>
<dbReference type="Proteomes" id="UP000034333">
    <property type="component" value="Unassembled WGS sequence"/>
</dbReference>
<dbReference type="GO" id="GO:0006011">
    <property type="term" value="P:UDP-alpha-D-glucose metabolic process"/>
    <property type="evidence" value="ECO:0007669"/>
    <property type="project" value="InterPro"/>
</dbReference>
<organism evidence="7 8">
    <name type="scientific">Candidatus Magasanikbacteria bacterium GW2011_GWA2_37_8</name>
    <dbReference type="NCBI Taxonomy" id="1619036"/>
    <lineage>
        <taxon>Bacteria</taxon>
        <taxon>Candidatus Magasanikiibacteriota</taxon>
    </lineage>
</organism>
<evidence type="ECO:0000256" key="1">
    <source>
        <dbReference type="ARBA" id="ARBA00006890"/>
    </source>
</evidence>
<protein>
    <recommendedName>
        <fullName evidence="2">UTP--glucose-1-phosphate uridylyltransferase</fullName>
        <ecNumber evidence="2">2.7.7.9</ecNumber>
    </recommendedName>
</protein>
<dbReference type="EC" id="2.7.7.9" evidence="2"/>
<dbReference type="PANTHER" id="PTHR43197">
    <property type="entry name" value="UTP--GLUCOSE-1-PHOSPHATE URIDYLYLTRANSFERASE"/>
    <property type="match status" value="1"/>
</dbReference>
<evidence type="ECO:0000256" key="3">
    <source>
        <dbReference type="ARBA" id="ARBA00022679"/>
    </source>
</evidence>
<dbReference type="EMBL" id="LBTN01000007">
    <property type="protein sequence ID" value="KKQ41011.1"/>
    <property type="molecule type" value="Genomic_DNA"/>
</dbReference>
<evidence type="ECO:0000313" key="7">
    <source>
        <dbReference type="EMBL" id="KKQ41011.1"/>
    </source>
</evidence>
<dbReference type="Gene3D" id="3.90.550.10">
    <property type="entry name" value="Spore Coat Polysaccharide Biosynthesis Protein SpsA, Chain A"/>
    <property type="match status" value="1"/>
</dbReference>
<accession>A0A0G0KK81</accession>
<evidence type="ECO:0000256" key="5">
    <source>
        <dbReference type="ARBA" id="ARBA00048128"/>
    </source>
</evidence>